<accession>A0A4P9XZZ3</accession>
<evidence type="ECO:0000259" key="1">
    <source>
        <dbReference type="PROSITE" id="PS50181"/>
    </source>
</evidence>
<name>A0A4P9XZZ3_9FUNG</name>
<dbReference type="PROSITE" id="PS50181">
    <property type="entry name" value="FBOX"/>
    <property type="match status" value="1"/>
</dbReference>
<organism evidence="2 3">
    <name type="scientific">Thamnocephalis sphaerospora</name>
    <dbReference type="NCBI Taxonomy" id="78915"/>
    <lineage>
        <taxon>Eukaryota</taxon>
        <taxon>Fungi</taxon>
        <taxon>Fungi incertae sedis</taxon>
        <taxon>Zoopagomycota</taxon>
        <taxon>Zoopagomycotina</taxon>
        <taxon>Zoopagomycetes</taxon>
        <taxon>Zoopagales</taxon>
        <taxon>Sigmoideomycetaceae</taxon>
        <taxon>Thamnocephalis</taxon>
    </lineage>
</organism>
<dbReference type="AlphaFoldDB" id="A0A4P9XZZ3"/>
<dbReference type="InterPro" id="IPR001810">
    <property type="entry name" value="F-box_dom"/>
</dbReference>
<proteinExistence type="predicted"/>
<gene>
    <name evidence="2" type="ORF">THASP1DRAFT_27159</name>
</gene>
<dbReference type="EMBL" id="KZ992428">
    <property type="protein sequence ID" value="RKP11060.1"/>
    <property type="molecule type" value="Genomic_DNA"/>
</dbReference>
<evidence type="ECO:0000313" key="2">
    <source>
        <dbReference type="EMBL" id="RKP11060.1"/>
    </source>
</evidence>
<sequence>MMRLPEKVLDRIVEASDEASLAVLSCTSKHLHNYVSRQQQWWRAHFEQQFPRCDDSEHRWLCQYKQTHQASQTDSTADGSPDALDDFELNWYSVYCGRRTTEYRWRHGQHTMHQLTSAAADTHPDGIHIQSIPYVSWPFSPSDAVIASQWLPTSQQRPIWHMVQPCWEGVETEDVVIDGNWFSDEYLAIQIKDKSDSRRRSLCVWRFTSLHTPPHIVVTDQPIRYVDIHKSWLVGQYWHSYETNQCVTFVYNLDQDVRCPDTLGNYTSCCIQRATTDGLYIVRVDDDIVASGPLTVSYQLQQVLPDREEPLQSQAAGATWLNNGGSIVPQRIDDSRFILWSPYTTRPDPGSPPNMVLLEVADHAAAVSLNEKWLLRVQVEEVRPIVSRNLLAAKHSGSSMTLHRLADGSEVHRVHLDSWYLSGLYPTESQWAKMAKNTVWQVPESCRPNAADQESSPTAILYSKNGVFTVLDYGERCAA</sequence>
<feature type="domain" description="F-box" evidence="1">
    <location>
        <begin position="1"/>
        <end position="44"/>
    </location>
</feature>
<dbReference type="SUPFAM" id="SSF81383">
    <property type="entry name" value="F-box domain"/>
    <property type="match status" value="1"/>
</dbReference>
<dbReference type="Proteomes" id="UP000271241">
    <property type="component" value="Unassembled WGS sequence"/>
</dbReference>
<dbReference type="InterPro" id="IPR036047">
    <property type="entry name" value="F-box-like_dom_sf"/>
</dbReference>
<keyword evidence="3" id="KW-1185">Reference proteome</keyword>
<protein>
    <recommendedName>
        <fullName evidence="1">F-box domain-containing protein</fullName>
    </recommendedName>
</protein>
<evidence type="ECO:0000313" key="3">
    <source>
        <dbReference type="Proteomes" id="UP000271241"/>
    </source>
</evidence>
<reference evidence="3" key="1">
    <citation type="journal article" date="2018" name="Nat. Microbiol.">
        <title>Leveraging single-cell genomics to expand the fungal tree of life.</title>
        <authorList>
            <person name="Ahrendt S.R."/>
            <person name="Quandt C.A."/>
            <person name="Ciobanu D."/>
            <person name="Clum A."/>
            <person name="Salamov A."/>
            <person name="Andreopoulos B."/>
            <person name="Cheng J.F."/>
            <person name="Woyke T."/>
            <person name="Pelin A."/>
            <person name="Henrissat B."/>
            <person name="Reynolds N.K."/>
            <person name="Benny G.L."/>
            <person name="Smith M.E."/>
            <person name="James T.Y."/>
            <person name="Grigoriev I.V."/>
        </authorList>
    </citation>
    <scope>NUCLEOTIDE SEQUENCE [LARGE SCALE GENOMIC DNA]</scope>
    <source>
        <strain evidence="3">RSA 1356</strain>
    </source>
</reference>